<feature type="region of interest" description="Disordered" evidence="6">
    <location>
        <begin position="43"/>
        <end position="105"/>
    </location>
</feature>
<dbReference type="GO" id="GO:0005509">
    <property type="term" value="F:calcium ion binding"/>
    <property type="evidence" value="ECO:0007669"/>
    <property type="project" value="InterPro"/>
</dbReference>
<comment type="subcellular location">
    <subcellularLocation>
        <location evidence="1">Membrane</location>
    </subcellularLocation>
</comment>
<feature type="transmembrane region" description="Helical" evidence="7">
    <location>
        <begin position="128"/>
        <end position="149"/>
    </location>
</feature>
<dbReference type="RefSeq" id="XP_013261614.1">
    <property type="nucleotide sequence ID" value="XM_013406160.1"/>
</dbReference>
<feature type="compositionally biased region" description="Polar residues" evidence="6">
    <location>
        <begin position="896"/>
        <end position="918"/>
    </location>
</feature>
<dbReference type="Pfam" id="PF00924">
    <property type="entry name" value="MS_channel_2nd"/>
    <property type="match status" value="1"/>
</dbReference>
<accession>A0A072PFW7</accession>
<organism evidence="9 10">
    <name type="scientific">Exophiala aquamarina CBS 119918</name>
    <dbReference type="NCBI Taxonomy" id="1182545"/>
    <lineage>
        <taxon>Eukaryota</taxon>
        <taxon>Fungi</taxon>
        <taxon>Dikarya</taxon>
        <taxon>Ascomycota</taxon>
        <taxon>Pezizomycotina</taxon>
        <taxon>Eurotiomycetes</taxon>
        <taxon>Chaetothyriomycetidae</taxon>
        <taxon>Chaetothyriales</taxon>
        <taxon>Herpotrichiellaceae</taxon>
        <taxon>Exophiala</taxon>
    </lineage>
</organism>
<feature type="transmembrane region" description="Helical" evidence="7">
    <location>
        <begin position="485"/>
        <end position="506"/>
    </location>
</feature>
<evidence type="ECO:0000256" key="4">
    <source>
        <dbReference type="ARBA" id="ARBA00022989"/>
    </source>
</evidence>
<feature type="region of interest" description="Disordered" evidence="6">
    <location>
        <begin position="1"/>
        <end position="30"/>
    </location>
</feature>
<feature type="transmembrane region" description="Helical" evidence="7">
    <location>
        <begin position="202"/>
        <end position="231"/>
    </location>
</feature>
<dbReference type="InterPro" id="IPR011992">
    <property type="entry name" value="EF-hand-dom_pair"/>
</dbReference>
<sequence>MSQKGHYKRFSKDGFQPLTHQTSGEMAHPNDITIDIPMTKVTTNGSATGARRADIISPARSQPSTDFPDQLDEKHPHRHFHRGPEGPGGRRRRAEDTEKRTKNKEEGTLNAVGRFYKKVYNFSVITRYFTYVAPVALCIAIPIIVGATAAPRARIGDVRLVWFFAWVEVVWVSLWISKIIAHFLPRLFQFLIGVVSSGTRKYSLVLSALEIPLSIVGWAVTSLATFVPFMTLTPDSLARNPSKQLQNWQSIVKNILFACVFSSLVLLIEKLFIQLLSISYHRKQFDDRIKESKRNIYLISLLYDASRRMFPAYCREFAEEDYQISDVLDIAGVTSSRNSMMPGHKRSGSATPMRLIQNVARVGDKVTAAFGNVAHEITGKKVFNPTASHSIVVQALEKKRSAEALARRLWMSFVLEGKDALSVDDLVDVLGSDREAEAHEAFEILDVDSNGDISLEEMALRVTEFGRERQSIANSMHDVDQAINVLDNLLCTVVFIVVIFIFVAWLNSNFTTTLATAGTALLSMSFVFAGTAQEVLGSCIFLFVKHPFDVGDRVDVSDVQYIVERMSLLYTVFRRVKDQKKSQVPNIVLNSNWIDNVSRSKAMREQVQLYVSFDTSFEDLDLLKTEMIKFVRDKENARDFQPDIDIEVTGVAEMNKMELRLEIRHKSNWSNDAVRAARRSKFMCALVTAMRKVPLYGPGGGGPAAGDKANPTYSVAISNEDALRNKDEFDINKDKNRLVPLLNQGQISTPTQTHPAPTDYLGSSTGAEVREAAAIDHLVKRNITVDPEESFNAERDDDTTRRRAEEVDEVRNILRRESTTGRRRAARQSGLYATDHLGSRTIPTIAEPSPPEPVSVPAGSRTRVSYFEDTNIPPAASRSAASHGWNNAGPLQYNLPSASFNRPSSPASSQATTVSSANRYVPGNAFSQAVHSDQQAPRLPVPGMPEMKKNLQQPPTPPK</sequence>
<name>A0A072PFW7_9EURO</name>
<gene>
    <name evidence="9" type="ORF">A1O9_03867</name>
</gene>
<dbReference type="SUPFAM" id="SSF50182">
    <property type="entry name" value="Sm-like ribonucleoproteins"/>
    <property type="match status" value="1"/>
</dbReference>
<dbReference type="SUPFAM" id="SSF47473">
    <property type="entry name" value="EF-hand"/>
    <property type="match status" value="1"/>
</dbReference>
<keyword evidence="10" id="KW-1185">Reference proteome</keyword>
<protein>
    <recommendedName>
        <fullName evidence="8">EF-hand domain-containing protein</fullName>
    </recommendedName>
</protein>
<dbReference type="PROSITE" id="PS00018">
    <property type="entry name" value="EF_HAND_1"/>
    <property type="match status" value="1"/>
</dbReference>
<dbReference type="Gene3D" id="1.10.238.10">
    <property type="entry name" value="EF-hand"/>
    <property type="match status" value="1"/>
</dbReference>
<dbReference type="AlphaFoldDB" id="A0A072PFW7"/>
<evidence type="ECO:0000256" key="1">
    <source>
        <dbReference type="ARBA" id="ARBA00004370"/>
    </source>
</evidence>
<feature type="region of interest" description="Disordered" evidence="6">
    <location>
        <begin position="896"/>
        <end position="959"/>
    </location>
</feature>
<dbReference type="EMBL" id="AMGV01000003">
    <property type="protein sequence ID" value="KEF59024.1"/>
    <property type="molecule type" value="Genomic_DNA"/>
</dbReference>
<keyword evidence="4 7" id="KW-1133">Transmembrane helix</keyword>
<evidence type="ECO:0000256" key="6">
    <source>
        <dbReference type="SAM" id="MobiDB-lite"/>
    </source>
</evidence>
<keyword evidence="3" id="KW-0106">Calcium</keyword>
<dbReference type="GO" id="GO:0006874">
    <property type="term" value="P:intracellular calcium ion homeostasis"/>
    <property type="evidence" value="ECO:0007669"/>
    <property type="project" value="TreeGrafter"/>
</dbReference>
<feature type="domain" description="EF-hand" evidence="8">
    <location>
        <begin position="433"/>
        <end position="468"/>
    </location>
</feature>
<dbReference type="PANTHER" id="PTHR31323:SF14">
    <property type="entry name" value="MECHANOSENSITIVE ION CHANNEL PROTEIN MSY2"/>
    <property type="match status" value="1"/>
</dbReference>
<proteinExistence type="predicted"/>
<feature type="transmembrane region" description="Helical" evidence="7">
    <location>
        <begin position="161"/>
        <end position="181"/>
    </location>
</feature>
<dbReference type="GeneID" id="25278801"/>
<keyword evidence="5 7" id="KW-0472">Membrane</keyword>
<dbReference type="OrthoDB" id="544685at2759"/>
<dbReference type="InterPro" id="IPR023408">
    <property type="entry name" value="MscS_beta-dom_sf"/>
</dbReference>
<dbReference type="VEuPathDB" id="FungiDB:A1O9_03867"/>
<dbReference type="HOGENOM" id="CLU_010480_0_1_1"/>
<evidence type="ECO:0000313" key="10">
    <source>
        <dbReference type="Proteomes" id="UP000027920"/>
    </source>
</evidence>
<dbReference type="InterPro" id="IPR018247">
    <property type="entry name" value="EF_Hand_1_Ca_BS"/>
</dbReference>
<evidence type="ECO:0000256" key="7">
    <source>
        <dbReference type="SAM" id="Phobius"/>
    </source>
</evidence>
<dbReference type="GO" id="GO:0016020">
    <property type="term" value="C:membrane"/>
    <property type="evidence" value="ECO:0007669"/>
    <property type="project" value="UniProtKB-SubCell"/>
</dbReference>
<evidence type="ECO:0000256" key="5">
    <source>
        <dbReference type="ARBA" id="ARBA00023136"/>
    </source>
</evidence>
<feature type="compositionally biased region" description="Polar residues" evidence="6">
    <location>
        <begin position="925"/>
        <end position="935"/>
    </location>
</feature>
<dbReference type="GO" id="GO:0005262">
    <property type="term" value="F:calcium channel activity"/>
    <property type="evidence" value="ECO:0007669"/>
    <property type="project" value="TreeGrafter"/>
</dbReference>
<dbReference type="Proteomes" id="UP000027920">
    <property type="component" value="Unassembled WGS sequence"/>
</dbReference>
<reference evidence="9 10" key="1">
    <citation type="submission" date="2013-03" db="EMBL/GenBank/DDBJ databases">
        <title>The Genome Sequence of Exophiala aquamarina CBS 119918.</title>
        <authorList>
            <consortium name="The Broad Institute Genomics Platform"/>
            <person name="Cuomo C."/>
            <person name="de Hoog S."/>
            <person name="Gorbushina A."/>
            <person name="Walker B."/>
            <person name="Young S.K."/>
            <person name="Zeng Q."/>
            <person name="Gargeya S."/>
            <person name="Fitzgerald M."/>
            <person name="Haas B."/>
            <person name="Abouelleil A."/>
            <person name="Allen A.W."/>
            <person name="Alvarado L."/>
            <person name="Arachchi H.M."/>
            <person name="Berlin A.M."/>
            <person name="Chapman S.B."/>
            <person name="Gainer-Dewar J."/>
            <person name="Goldberg J."/>
            <person name="Griggs A."/>
            <person name="Gujja S."/>
            <person name="Hansen M."/>
            <person name="Howarth C."/>
            <person name="Imamovic A."/>
            <person name="Ireland A."/>
            <person name="Larimer J."/>
            <person name="McCowan C."/>
            <person name="Murphy C."/>
            <person name="Pearson M."/>
            <person name="Poon T.W."/>
            <person name="Priest M."/>
            <person name="Roberts A."/>
            <person name="Saif S."/>
            <person name="Shea T."/>
            <person name="Sisk P."/>
            <person name="Sykes S."/>
            <person name="Wortman J."/>
            <person name="Nusbaum C."/>
            <person name="Birren B."/>
        </authorList>
    </citation>
    <scope>NUCLEOTIDE SEQUENCE [LARGE SCALE GENOMIC DNA]</scope>
    <source>
        <strain evidence="9 10">CBS 119918</strain>
    </source>
</reference>
<feature type="region of interest" description="Disordered" evidence="6">
    <location>
        <begin position="815"/>
        <end position="859"/>
    </location>
</feature>
<evidence type="ECO:0000259" key="8">
    <source>
        <dbReference type="PROSITE" id="PS50222"/>
    </source>
</evidence>
<dbReference type="InterPro" id="IPR006685">
    <property type="entry name" value="MscS_channel_2nd"/>
</dbReference>
<evidence type="ECO:0000256" key="2">
    <source>
        <dbReference type="ARBA" id="ARBA00022692"/>
    </source>
</evidence>
<dbReference type="InterPro" id="IPR010920">
    <property type="entry name" value="LSM_dom_sf"/>
</dbReference>
<feature type="compositionally biased region" description="Basic and acidic residues" evidence="6">
    <location>
        <begin position="93"/>
        <end position="105"/>
    </location>
</feature>
<dbReference type="InterPro" id="IPR058650">
    <property type="entry name" value="Msy1/2-like"/>
</dbReference>
<evidence type="ECO:0000256" key="3">
    <source>
        <dbReference type="ARBA" id="ARBA00022837"/>
    </source>
</evidence>
<evidence type="ECO:0000313" key="9">
    <source>
        <dbReference type="EMBL" id="KEF59024.1"/>
    </source>
</evidence>
<dbReference type="Pfam" id="PF25886">
    <property type="entry name" value="Msy1"/>
    <property type="match status" value="1"/>
</dbReference>
<keyword evidence="2 7" id="KW-0812">Transmembrane</keyword>
<dbReference type="InterPro" id="IPR002048">
    <property type="entry name" value="EF_hand_dom"/>
</dbReference>
<comment type="caution">
    <text evidence="9">The sequence shown here is derived from an EMBL/GenBank/DDBJ whole genome shotgun (WGS) entry which is preliminary data.</text>
</comment>
<dbReference type="Gene3D" id="2.30.30.60">
    <property type="match status" value="1"/>
</dbReference>
<dbReference type="PROSITE" id="PS50222">
    <property type="entry name" value="EF_HAND_2"/>
    <property type="match status" value="1"/>
</dbReference>
<dbReference type="PANTHER" id="PTHR31323">
    <property type="entry name" value="MECHANOSENSITIVE ION CHANNEL PROTEIN MSY2"/>
    <property type="match status" value="1"/>
</dbReference>
<feature type="transmembrane region" description="Helical" evidence="7">
    <location>
        <begin position="251"/>
        <end position="273"/>
    </location>
</feature>